<evidence type="ECO:0000313" key="2">
    <source>
        <dbReference type="EMBL" id="TLS37082.1"/>
    </source>
</evidence>
<keyword evidence="1" id="KW-0812">Transmembrane</keyword>
<name>A0A5R9F0E5_9BACL</name>
<dbReference type="EMBL" id="SWLG01000007">
    <property type="protein sequence ID" value="TLS37082.1"/>
    <property type="molecule type" value="Genomic_DNA"/>
</dbReference>
<keyword evidence="3" id="KW-1185">Reference proteome</keyword>
<feature type="transmembrane region" description="Helical" evidence="1">
    <location>
        <begin position="87"/>
        <end position="105"/>
    </location>
</feature>
<dbReference type="Proteomes" id="UP000308230">
    <property type="component" value="Unassembled WGS sequence"/>
</dbReference>
<sequence>MKKFKQVYLSDSNIVYLSLLFIMSVIINRSYSGIIALFFSTAFFVFFLSFIKQFVKAIWLRGMIGIAGFWMVVLFLNFYVIEGQEKTPYMYLILCSVILLIGLIIETKKEVANNSESQ</sequence>
<proteinExistence type="predicted"/>
<comment type="caution">
    <text evidence="2">The sequence shown here is derived from an EMBL/GenBank/DDBJ whole genome shotgun (WGS) entry which is preliminary data.</text>
</comment>
<dbReference type="RefSeq" id="WP_138126417.1">
    <property type="nucleotide sequence ID" value="NZ_SWLG01000007.1"/>
</dbReference>
<feature type="transmembrane region" description="Helical" evidence="1">
    <location>
        <begin position="33"/>
        <end position="51"/>
    </location>
</feature>
<gene>
    <name evidence="2" type="ORF">FCL54_11170</name>
</gene>
<keyword evidence="1" id="KW-0472">Membrane</keyword>
<evidence type="ECO:0000313" key="3">
    <source>
        <dbReference type="Proteomes" id="UP000308230"/>
    </source>
</evidence>
<feature type="transmembrane region" description="Helical" evidence="1">
    <location>
        <begin position="58"/>
        <end position="81"/>
    </location>
</feature>
<dbReference type="AlphaFoldDB" id="A0A5R9F0E5"/>
<feature type="transmembrane region" description="Helical" evidence="1">
    <location>
        <begin position="7"/>
        <end position="27"/>
    </location>
</feature>
<keyword evidence="1" id="KW-1133">Transmembrane helix</keyword>
<evidence type="ECO:0000256" key="1">
    <source>
        <dbReference type="SAM" id="Phobius"/>
    </source>
</evidence>
<protein>
    <submittedName>
        <fullName evidence="2">Uncharacterized protein</fullName>
    </submittedName>
</protein>
<organism evidence="2 3">
    <name type="scientific">Exobacillus caeni</name>
    <dbReference type="NCBI Taxonomy" id="2574798"/>
    <lineage>
        <taxon>Bacteria</taxon>
        <taxon>Bacillati</taxon>
        <taxon>Bacillota</taxon>
        <taxon>Bacilli</taxon>
        <taxon>Bacillales</taxon>
        <taxon>Guptibacillaceae</taxon>
        <taxon>Exobacillus</taxon>
    </lineage>
</organism>
<accession>A0A5R9F0E5</accession>
<reference evidence="2 3" key="1">
    <citation type="submission" date="2019-04" db="EMBL/GenBank/DDBJ databases">
        <title>Bacillus caeni sp. nov., a bacterium isolated from mangrove sediment.</title>
        <authorList>
            <person name="Huang H."/>
            <person name="Mo K."/>
            <person name="Hu Y."/>
        </authorList>
    </citation>
    <scope>NUCLEOTIDE SEQUENCE [LARGE SCALE GENOMIC DNA]</scope>
    <source>
        <strain evidence="2 3">HB172195</strain>
    </source>
</reference>